<dbReference type="EC" id="3.1.1.-" evidence="3"/>
<evidence type="ECO:0000256" key="1">
    <source>
        <dbReference type="ARBA" id="ARBA00005964"/>
    </source>
</evidence>
<keyword evidence="2 3" id="KW-0378">Hydrolase</keyword>
<proteinExistence type="inferred from homology"/>
<dbReference type="PROSITE" id="PS00122">
    <property type="entry name" value="CARBOXYLESTERASE_B_1"/>
    <property type="match status" value="1"/>
</dbReference>
<name>A0A3D8S490_9HELO</name>
<keyword evidence="6" id="KW-1185">Reference proteome</keyword>
<keyword evidence="3" id="KW-0732">Signal</keyword>
<feature type="chain" id="PRO_5017494665" description="Carboxylic ester hydrolase" evidence="3">
    <location>
        <begin position="21"/>
        <end position="588"/>
    </location>
</feature>
<evidence type="ECO:0000259" key="4">
    <source>
        <dbReference type="Pfam" id="PF00135"/>
    </source>
</evidence>
<dbReference type="EMBL" id="PDLN01000007">
    <property type="protein sequence ID" value="RDW80884.1"/>
    <property type="molecule type" value="Genomic_DNA"/>
</dbReference>
<organism evidence="5 6">
    <name type="scientific">Coleophoma crateriformis</name>
    <dbReference type="NCBI Taxonomy" id="565419"/>
    <lineage>
        <taxon>Eukaryota</taxon>
        <taxon>Fungi</taxon>
        <taxon>Dikarya</taxon>
        <taxon>Ascomycota</taxon>
        <taxon>Pezizomycotina</taxon>
        <taxon>Leotiomycetes</taxon>
        <taxon>Helotiales</taxon>
        <taxon>Dermateaceae</taxon>
        <taxon>Coleophoma</taxon>
    </lineage>
</organism>
<dbReference type="Gene3D" id="3.40.50.1820">
    <property type="entry name" value="alpha/beta hydrolase"/>
    <property type="match status" value="1"/>
</dbReference>
<dbReference type="Pfam" id="PF00135">
    <property type="entry name" value="COesterase"/>
    <property type="match status" value="1"/>
</dbReference>
<comment type="caution">
    <text evidence="5">The sequence shown here is derived from an EMBL/GenBank/DDBJ whole genome shotgun (WGS) entry which is preliminary data.</text>
</comment>
<dbReference type="AlphaFoldDB" id="A0A3D8S490"/>
<dbReference type="InterPro" id="IPR050309">
    <property type="entry name" value="Type-B_Carboxylest/Lipase"/>
</dbReference>
<evidence type="ECO:0000256" key="2">
    <source>
        <dbReference type="ARBA" id="ARBA00022801"/>
    </source>
</evidence>
<dbReference type="OrthoDB" id="408631at2759"/>
<dbReference type="Proteomes" id="UP000256328">
    <property type="component" value="Unassembled WGS sequence"/>
</dbReference>
<evidence type="ECO:0000313" key="6">
    <source>
        <dbReference type="Proteomes" id="UP000256328"/>
    </source>
</evidence>
<dbReference type="PANTHER" id="PTHR11559">
    <property type="entry name" value="CARBOXYLESTERASE"/>
    <property type="match status" value="1"/>
</dbReference>
<reference evidence="5 6" key="1">
    <citation type="journal article" date="2018" name="IMA Fungus">
        <title>IMA Genome-F 9: Draft genome sequence of Annulohypoxylon stygium, Aspergillus mulundensis, Berkeleyomyces basicola (syn. Thielaviopsis basicola), Ceratocystis smalleyi, two Cercospora beticola strains, Coleophoma cylindrospora, Fusarium fracticaudum, Phialophora cf. hyalina, and Morchella septimelata.</title>
        <authorList>
            <person name="Wingfield B.D."/>
            <person name="Bills G.F."/>
            <person name="Dong Y."/>
            <person name="Huang W."/>
            <person name="Nel W.J."/>
            <person name="Swalarsk-Parry B.S."/>
            <person name="Vaghefi N."/>
            <person name="Wilken P.M."/>
            <person name="An Z."/>
            <person name="de Beer Z.W."/>
            <person name="De Vos L."/>
            <person name="Chen L."/>
            <person name="Duong T.A."/>
            <person name="Gao Y."/>
            <person name="Hammerbacher A."/>
            <person name="Kikkert J.R."/>
            <person name="Li Y."/>
            <person name="Li H."/>
            <person name="Li K."/>
            <person name="Li Q."/>
            <person name="Liu X."/>
            <person name="Ma X."/>
            <person name="Naidoo K."/>
            <person name="Pethybridge S.J."/>
            <person name="Sun J."/>
            <person name="Steenkamp E.T."/>
            <person name="van der Nest M.A."/>
            <person name="van Wyk S."/>
            <person name="Wingfield M.J."/>
            <person name="Xiong C."/>
            <person name="Yue Q."/>
            <person name="Zhang X."/>
        </authorList>
    </citation>
    <scope>NUCLEOTIDE SEQUENCE [LARGE SCALE GENOMIC DNA]</scope>
    <source>
        <strain evidence="5 6">BP5796</strain>
    </source>
</reference>
<gene>
    <name evidence="5" type="ORF">BP5796_05582</name>
</gene>
<dbReference type="GO" id="GO:0016787">
    <property type="term" value="F:hydrolase activity"/>
    <property type="evidence" value="ECO:0007669"/>
    <property type="project" value="UniProtKB-KW"/>
</dbReference>
<dbReference type="InterPro" id="IPR019826">
    <property type="entry name" value="Carboxylesterase_B_AS"/>
</dbReference>
<dbReference type="InterPro" id="IPR002018">
    <property type="entry name" value="CarbesteraseB"/>
</dbReference>
<evidence type="ECO:0000313" key="5">
    <source>
        <dbReference type="EMBL" id="RDW80884.1"/>
    </source>
</evidence>
<accession>A0A3D8S490</accession>
<feature type="signal peptide" evidence="3">
    <location>
        <begin position="1"/>
        <end position="20"/>
    </location>
</feature>
<comment type="similarity">
    <text evidence="1 3">Belongs to the type-B carboxylesterase/lipase family.</text>
</comment>
<dbReference type="SUPFAM" id="SSF53474">
    <property type="entry name" value="alpha/beta-Hydrolases"/>
    <property type="match status" value="1"/>
</dbReference>
<dbReference type="InterPro" id="IPR029058">
    <property type="entry name" value="AB_hydrolase_fold"/>
</dbReference>
<protein>
    <recommendedName>
        <fullName evidence="3">Carboxylic ester hydrolase</fullName>
        <ecNumber evidence="3">3.1.1.-</ecNumber>
    </recommendedName>
</protein>
<sequence>MKLFSAVATVVAVAVTGSEGSPTYSSASPASVSGSAASALPTVDLGYALHKATVNATGSYYNFSNIPFAEPPLGSLRFKAPIPPQTRNRTVNDGQQTRICPQSNPAWELIAAQFLAGTNVSTLAAEEAASSSSLNLSSIPTPGPRENEDCLLLDVIVPEAIYSSAYGKASRSNSTCDGSAGAPVLVWIYGGGYTSGSKGGNNPAGLIAASQTRGSNGIVYVALNYRLGMFGWLGGPIFQEGGTANVGLYDQRLALRWVQSNIHLFGGDPKRVTVMGESAGGGSIEHQITAYGGSQGKAPFQQAILQSAAFQPYPDPSQLDGIFNSTLSYASLVANTSITTLSQLRALPSSALQLINKVVVGVSPYGLFTYGPSVDGVFVPALPGQLFLSGQYDKSLSLMVGHNSDEPTFFTSPFINNETAFNNFISTSVPEASAAVIAYIENVLYPPVFDGSQPYTSNYGRAKRVIDDSSFSCNARYLAAAFSNQTWDYYFTVPPGFHAEDLAYTFFNGDTSTLDDGLAVQVPVAKTLQSYITMFTKYGNPNGNGTPYFPVYGANSSSLVLDITNAGKVQKDSVATAYCDWWQKGLYA</sequence>
<feature type="domain" description="Carboxylesterase type B" evidence="4">
    <location>
        <begin position="55"/>
        <end position="582"/>
    </location>
</feature>
<evidence type="ECO:0000256" key="3">
    <source>
        <dbReference type="RuleBase" id="RU361235"/>
    </source>
</evidence>